<comment type="caution">
    <text evidence="1">The sequence shown here is derived from an EMBL/GenBank/DDBJ whole genome shotgun (WGS) entry which is preliminary data.</text>
</comment>
<organism evidence="1 2">
    <name type="scientific">Eumeta variegata</name>
    <name type="common">Bagworm moth</name>
    <name type="synonym">Eumeta japonica</name>
    <dbReference type="NCBI Taxonomy" id="151549"/>
    <lineage>
        <taxon>Eukaryota</taxon>
        <taxon>Metazoa</taxon>
        <taxon>Ecdysozoa</taxon>
        <taxon>Arthropoda</taxon>
        <taxon>Hexapoda</taxon>
        <taxon>Insecta</taxon>
        <taxon>Pterygota</taxon>
        <taxon>Neoptera</taxon>
        <taxon>Endopterygota</taxon>
        <taxon>Lepidoptera</taxon>
        <taxon>Glossata</taxon>
        <taxon>Ditrysia</taxon>
        <taxon>Tineoidea</taxon>
        <taxon>Psychidae</taxon>
        <taxon>Oiketicinae</taxon>
        <taxon>Eumeta</taxon>
    </lineage>
</organism>
<evidence type="ECO:0000313" key="2">
    <source>
        <dbReference type="Proteomes" id="UP000299102"/>
    </source>
</evidence>
<reference evidence="1 2" key="1">
    <citation type="journal article" date="2019" name="Commun. Biol.">
        <title>The bagworm genome reveals a unique fibroin gene that provides high tensile strength.</title>
        <authorList>
            <person name="Kono N."/>
            <person name="Nakamura H."/>
            <person name="Ohtoshi R."/>
            <person name="Tomita M."/>
            <person name="Numata K."/>
            <person name="Arakawa K."/>
        </authorList>
    </citation>
    <scope>NUCLEOTIDE SEQUENCE [LARGE SCALE GENOMIC DNA]</scope>
</reference>
<evidence type="ECO:0000313" key="1">
    <source>
        <dbReference type="EMBL" id="GBP44521.1"/>
    </source>
</evidence>
<protein>
    <submittedName>
        <fullName evidence="1">Uncharacterized protein</fullName>
    </submittedName>
</protein>
<keyword evidence="2" id="KW-1185">Reference proteome</keyword>
<gene>
    <name evidence="1" type="ORF">EVAR_86743_1</name>
</gene>
<accession>A0A4C1W0A6</accession>
<proteinExistence type="predicted"/>
<dbReference type="EMBL" id="BGZK01000454">
    <property type="protein sequence ID" value="GBP44521.1"/>
    <property type="molecule type" value="Genomic_DNA"/>
</dbReference>
<dbReference type="Proteomes" id="UP000299102">
    <property type="component" value="Unassembled WGS sequence"/>
</dbReference>
<name>A0A4C1W0A6_EUMVA</name>
<dbReference type="AlphaFoldDB" id="A0A4C1W0A6"/>
<sequence length="96" mass="10557">MSITPLTKLISVAACIQFSKLHPKFDLANDILLEDATRKCRVQRHLQAAQSGSLRGLRSIAGTTARLAGHGRSQTSHCACKSFDYQNKVFNNQTVN</sequence>